<evidence type="ECO:0000256" key="7">
    <source>
        <dbReference type="ARBA" id="ARBA00023136"/>
    </source>
</evidence>
<evidence type="ECO:0000256" key="5">
    <source>
        <dbReference type="ARBA" id="ARBA00022737"/>
    </source>
</evidence>
<dbReference type="InterPro" id="IPR023271">
    <property type="entry name" value="Aquaporin-like"/>
</dbReference>
<evidence type="ECO:0000256" key="2">
    <source>
        <dbReference type="ARBA" id="ARBA00006175"/>
    </source>
</evidence>
<keyword evidence="6 9" id="KW-1133">Transmembrane helix</keyword>
<gene>
    <name evidence="10" type="ORF">D9756_002833</name>
</gene>
<dbReference type="AlphaFoldDB" id="A0A8H5LM15"/>
<evidence type="ECO:0000256" key="9">
    <source>
        <dbReference type="SAM" id="Phobius"/>
    </source>
</evidence>
<keyword evidence="5" id="KW-0677">Repeat</keyword>
<dbReference type="OrthoDB" id="3222at2759"/>
<evidence type="ECO:0000256" key="1">
    <source>
        <dbReference type="ARBA" id="ARBA00004141"/>
    </source>
</evidence>
<keyword evidence="3 8" id="KW-0813">Transport</keyword>
<keyword evidence="4 8" id="KW-0812">Transmembrane</keyword>
<dbReference type="PANTHER" id="PTHR43829">
    <property type="entry name" value="AQUAPORIN OR AQUAGLYCEROPORIN RELATED"/>
    <property type="match status" value="1"/>
</dbReference>
<comment type="caution">
    <text evidence="10">The sequence shown here is derived from an EMBL/GenBank/DDBJ whole genome shotgun (WGS) entry which is preliminary data.</text>
</comment>
<feature type="transmembrane region" description="Helical" evidence="9">
    <location>
        <begin position="81"/>
        <end position="101"/>
    </location>
</feature>
<reference evidence="10 11" key="1">
    <citation type="journal article" date="2020" name="ISME J.">
        <title>Uncovering the hidden diversity of litter-decomposition mechanisms in mushroom-forming fungi.</title>
        <authorList>
            <person name="Floudas D."/>
            <person name="Bentzer J."/>
            <person name="Ahren D."/>
            <person name="Johansson T."/>
            <person name="Persson P."/>
            <person name="Tunlid A."/>
        </authorList>
    </citation>
    <scope>NUCLEOTIDE SEQUENCE [LARGE SCALE GENOMIC DNA]</scope>
    <source>
        <strain evidence="10 11">CBS 146.42</strain>
    </source>
</reference>
<dbReference type="PANTHER" id="PTHR43829:SF14">
    <property type="entry name" value="AQUAPORIN 3"/>
    <property type="match status" value="1"/>
</dbReference>
<dbReference type="GO" id="GO:0015254">
    <property type="term" value="F:glycerol channel activity"/>
    <property type="evidence" value="ECO:0007669"/>
    <property type="project" value="TreeGrafter"/>
</dbReference>
<dbReference type="EMBL" id="JAACJO010000002">
    <property type="protein sequence ID" value="KAF5362064.1"/>
    <property type="molecule type" value="Genomic_DNA"/>
</dbReference>
<keyword evidence="7 9" id="KW-0472">Membrane</keyword>
<evidence type="ECO:0000313" key="10">
    <source>
        <dbReference type="EMBL" id="KAF5362064.1"/>
    </source>
</evidence>
<proteinExistence type="inferred from homology"/>
<evidence type="ECO:0008006" key="12">
    <source>
        <dbReference type="Google" id="ProtNLM"/>
    </source>
</evidence>
<dbReference type="Proteomes" id="UP000559027">
    <property type="component" value="Unassembled WGS sequence"/>
</dbReference>
<evidence type="ECO:0000256" key="6">
    <source>
        <dbReference type="ARBA" id="ARBA00022989"/>
    </source>
</evidence>
<evidence type="ECO:0000313" key="11">
    <source>
        <dbReference type="Proteomes" id="UP000559027"/>
    </source>
</evidence>
<dbReference type="GO" id="GO:0005886">
    <property type="term" value="C:plasma membrane"/>
    <property type="evidence" value="ECO:0007669"/>
    <property type="project" value="TreeGrafter"/>
</dbReference>
<protein>
    <recommendedName>
        <fullName evidence="12">Aquaporin-like protein</fullName>
    </recommendedName>
</protein>
<feature type="transmembrane region" description="Helical" evidence="9">
    <location>
        <begin position="39"/>
        <end position="61"/>
    </location>
</feature>
<comment type="similarity">
    <text evidence="2 8">Belongs to the MIP/aquaporin (TC 1.A.8) family.</text>
</comment>
<evidence type="ECO:0000256" key="8">
    <source>
        <dbReference type="RuleBase" id="RU000477"/>
    </source>
</evidence>
<dbReference type="InterPro" id="IPR050363">
    <property type="entry name" value="MIP/Aquaporin"/>
</dbReference>
<feature type="transmembrane region" description="Helical" evidence="9">
    <location>
        <begin position="184"/>
        <end position="204"/>
    </location>
</feature>
<feature type="transmembrane region" description="Helical" evidence="9">
    <location>
        <begin position="216"/>
        <end position="236"/>
    </location>
</feature>
<keyword evidence="11" id="KW-1185">Reference proteome</keyword>
<sequence>MQVEPRHVHLVDILDRPQWLNVFEARRNRLKYAPFMMELWAEMVGCFIYSFLSIACGLAQLNAIVNNNPTLASGPIQVGLSVAFGIIFCVSTAGTVSAGHFNPGITVAFCLYRKFPKWKVPFYIFVQILGGYVACAAVYFPYRYVFLQIEGVLQQRGVLDQIQFTTQGPSGVFAFYVPPGQTLWGAWLNEFIASLTASTTFWAVMDPSNTLVTPRMSTWVAAFGYGVSIWAFGSILNTSRDMGGRLWALTIWGRGASGGRYAAISSLTNIAGMAIAALLYELFMADSRRVVNLESMEHIRLLSNKLDRTDVKSRDNSRTASFIDMSTTESTRRNSHAIALVDGMKRDNKEQEMV</sequence>
<feature type="transmembrane region" description="Helical" evidence="9">
    <location>
        <begin position="122"/>
        <end position="142"/>
    </location>
</feature>
<organism evidence="10 11">
    <name type="scientific">Leucocoprinus leucothites</name>
    <dbReference type="NCBI Taxonomy" id="201217"/>
    <lineage>
        <taxon>Eukaryota</taxon>
        <taxon>Fungi</taxon>
        <taxon>Dikarya</taxon>
        <taxon>Basidiomycota</taxon>
        <taxon>Agaricomycotina</taxon>
        <taxon>Agaricomycetes</taxon>
        <taxon>Agaricomycetidae</taxon>
        <taxon>Agaricales</taxon>
        <taxon>Agaricineae</taxon>
        <taxon>Agaricaceae</taxon>
        <taxon>Leucocoprinus</taxon>
    </lineage>
</organism>
<evidence type="ECO:0000256" key="3">
    <source>
        <dbReference type="ARBA" id="ARBA00022448"/>
    </source>
</evidence>
<evidence type="ECO:0000256" key="4">
    <source>
        <dbReference type="ARBA" id="ARBA00022692"/>
    </source>
</evidence>
<dbReference type="Pfam" id="PF00230">
    <property type="entry name" value="MIP"/>
    <property type="match status" value="1"/>
</dbReference>
<dbReference type="InterPro" id="IPR000425">
    <property type="entry name" value="MIP"/>
</dbReference>
<dbReference type="Gene3D" id="1.20.1080.10">
    <property type="entry name" value="Glycerol uptake facilitator protein"/>
    <property type="match status" value="1"/>
</dbReference>
<comment type="subcellular location">
    <subcellularLocation>
        <location evidence="1">Membrane</location>
        <topology evidence="1">Multi-pass membrane protein</topology>
    </subcellularLocation>
</comment>
<dbReference type="SUPFAM" id="SSF81338">
    <property type="entry name" value="Aquaporin-like"/>
    <property type="match status" value="1"/>
</dbReference>
<accession>A0A8H5LM15</accession>
<name>A0A8H5LM15_9AGAR</name>
<feature type="transmembrane region" description="Helical" evidence="9">
    <location>
        <begin position="261"/>
        <end position="280"/>
    </location>
</feature>
<dbReference type="PRINTS" id="PR00783">
    <property type="entry name" value="MINTRINSICP"/>
</dbReference>
<dbReference type="GO" id="GO:0015250">
    <property type="term" value="F:water channel activity"/>
    <property type="evidence" value="ECO:0007669"/>
    <property type="project" value="TreeGrafter"/>
</dbReference>